<evidence type="ECO:0000313" key="2">
    <source>
        <dbReference type="EMBL" id="MPD01514.1"/>
    </source>
</evidence>
<dbReference type="AlphaFoldDB" id="A0A5B7K4N0"/>
<evidence type="ECO:0000256" key="1">
    <source>
        <dbReference type="SAM" id="MobiDB-lite"/>
    </source>
</evidence>
<gene>
    <name evidence="2" type="ORF">E2C01_097046</name>
</gene>
<proteinExistence type="predicted"/>
<comment type="caution">
    <text evidence="2">The sequence shown here is derived from an EMBL/GenBank/DDBJ whole genome shotgun (WGS) entry which is preliminary data.</text>
</comment>
<dbReference type="EMBL" id="VSRR010127465">
    <property type="protein sequence ID" value="MPD01514.1"/>
    <property type="molecule type" value="Genomic_DNA"/>
</dbReference>
<feature type="region of interest" description="Disordered" evidence="1">
    <location>
        <begin position="1"/>
        <end position="59"/>
    </location>
</feature>
<accession>A0A5B7K4N0</accession>
<evidence type="ECO:0000313" key="3">
    <source>
        <dbReference type="Proteomes" id="UP000324222"/>
    </source>
</evidence>
<sequence length="109" mass="11680">MQFSHLATSLHSLPRSSSTQGHLALKSPQAFQPLAPLPRTRPSRRSGQPTSHPPTPALNSSLRTLITEAHVKFISDTATLPGGAKVLEGGTSVGCWGRWCVWSAVVLRC</sequence>
<organism evidence="2 3">
    <name type="scientific">Portunus trituberculatus</name>
    <name type="common">Swimming crab</name>
    <name type="synonym">Neptunus trituberculatus</name>
    <dbReference type="NCBI Taxonomy" id="210409"/>
    <lineage>
        <taxon>Eukaryota</taxon>
        <taxon>Metazoa</taxon>
        <taxon>Ecdysozoa</taxon>
        <taxon>Arthropoda</taxon>
        <taxon>Crustacea</taxon>
        <taxon>Multicrustacea</taxon>
        <taxon>Malacostraca</taxon>
        <taxon>Eumalacostraca</taxon>
        <taxon>Eucarida</taxon>
        <taxon>Decapoda</taxon>
        <taxon>Pleocyemata</taxon>
        <taxon>Brachyura</taxon>
        <taxon>Eubrachyura</taxon>
        <taxon>Portunoidea</taxon>
        <taxon>Portunidae</taxon>
        <taxon>Portuninae</taxon>
        <taxon>Portunus</taxon>
    </lineage>
</organism>
<protein>
    <submittedName>
        <fullName evidence="2">Uncharacterized protein</fullName>
    </submittedName>
</protein>
<feature type="compositionally biased region" description="Polar residues" evidence="1">
    <location>
        <begin position="1"/>
        <end position="21"/>
    </location>
</feature>
<keyword evidence="3" id="KW-1185">Reference proteome</keyword>
<dbReference type="Proteomes" id="UP000324222">
    <property type="component" value="Unassembled WGS sequence"/>
</dbReference>
<reference evidence="2 3" key="1">
    <citation type="submission" date="2019-05" db="EMBL/GenBank/DDBJ databases">
        <title>Another draft genome of Portunus trituberculatus and its Hox gene families provides insights of decapod evolution.</title>
        <authorList>
            <person name="Jeong J.-H."/>
            <person name="Song I."/>
            <person name="Kim S."/>
            <person name="Choi T."/>
            <person name="Kim D."/>
            <person name="Ryu S."/>
            <person name="Kim W."/>
        </authorList>
    </citation>
    <scope>NUCLEOTIDE SEQUENCE [LARGE SCALE GENOMIC DNA]</scope>
    <source>
        <tissue evidence="2">Muscle</tissue>
    </source>
</reference>
<name>A0A5B7K4N0_PORTR</name>